<sequence>MWDVMIIALAVCSDRAVSLLLYPYPGADFLLAIMEPFTCHRQTIYRDMTRFW</sequence>
<accession>A0A376MUZ3</accession>
<name>A0A376MUZ3_ECOLX</name>
<reference evidence="1 2" key="1">
    <citation type="submission" date="2018-06" db="EMBL/GenBank/DDBJ databases">
        <authorList>
            <consortium name="Pathogen Informatics"/>
            <person name="Doyle S."/>
        </authorList>
    </citation>
    <scope>NUCLEOTIDE SEQUENCE [LARGE SCALE GENOMIC DNA]</scope>
    <source>
        <strain evidence="1 2">NCTC11112</strain>
    </source>
</reference>
<organism evidence="1 2">
    <name type="scientific">Escherichia coli</name>
    <dbReference type="NCBI Taxonomy" id="562"/>
    <lineage>
        <taxon>Bacteria</taxon>
        <taxon>Pseudomonadati</taxon>
        <taxon>Pseudomonadota</taxon>
        <taxon>Gammaproteobacteria</taxon>
        <taxon>Enterobacterales</taxon>
        <taxon>Enterobacteriaceae</taxon>
        <taxon>Escherichia</taxon>
    </lineage>
</organism>
<proteinExistence type="predicted"/>
<protein>
    <submittedName>
        <fullName evidence="1">Uncharacterized protein</fullName>
    </submittedName>
</protein>
<evidence type="ECO:0000313" key="1">
    <source>
        <dbReference type="EMBL" id="STG54223.1"/>
    </source>
</evidence>
<dbReference type="EMBL" id="UGAW01000001">
    <property type="protein sequence ID" value="STG54223.1"/>
    <property type="molecule type" value="Genomic_DNA"/>
</dbReference>
<dbReference type="AlphaFoldDB" id="A0A376MUZ3"/>
<gene>
    <name evidence="1" type="ORF">NCTC11112_04798</name>
</gene>
<evidence type="ECO:0000313" key="2">
    <source>
        <dbReference type="Proteomes" id="UP000254817"/>
    </source>
</evidence>
<dbReference type="Proteomes" id="UP000254817">
    <property type="component" value="Unassembled WGS sequence"/>
</dbReference>